<evidence type="ECO:0000313" key="5">
    <source>
        <dbReference type="Proteomes" id="UP000287605"/>
    </source>
</evidence>
<feature type="site" description="Important for substrate specificity" evidence="3">
    <location>
        <position position="151"/>
    </location>
</feature>
<comment type="cofactor">
    <cofactor evidence="1 3">
        <name>a divalent metal cation</name>
        <dbReference type="ChEBI" id="CHEBI:60240"/>
    </cofactor>
</comment>
<dbReference type="OrthoDB" id="9807767at2"/>
<dbReference type="HAMAP" id="MF_00528">
    <property type="entry name" value="Maf"/>
    <property type="match status" value="1"/>
</dbReference>
<comment type="catalytic activity">
    <reaction evidence="3">
        <text>dTTP + H2O = dTMP + diphosphate + H(+)</text>
        <dbReference type="Rhea" id="RHEA:28534"/>
        <dbReference type="ChEBI" id="CHEBI:15377"/>
        <dbReference type="ChEBI" id="CHEBI:15378"/>
        <dbReference type="ChEBI" id="CHEBI:33019"/>
        <dbReference type="ChEBI" id="CHEBI:37568"/>
        <dbReference type="ChEBI" id="CHEBI:63528"/>
        <dbReference type="EC" id="3.6.1.9"/>
    </reaction>
</comment>
<keyword evidence="5" id="KW-1185">Reference proteome</keyword>
<feature type="active site" description="Proton acceptor" evidence="3">
    <location>
        <position position="68"/>
    </location>
</feature>
<dbReference type="Pfam" id="PF02545">
    <property type="entry name" value="Maf"/>
    <property type="match status" value="1"/>
</dbReference>
<comment type="caution">
    <text evidence="3">Lacks conserved residue(s) required for the propagation of feature annotation.</text>
</comment>
<evidence type="ECO:0000256" key="2">
    <source>
        <dbReference type="ARBA" id="ARBA00022801"/>
    </source>
</evidence>
<feature type="site" description="Important for substrate specificity" evidence="3">
    <location>
        <position position="11"/>
    </location>
</feature>
<evidence type="ECO:0000256" key="1">
    <source>
        <dbReference type="ARBA" id="ARBA00001968"/>
    </source>
</evidence>
<dbReference type="PANTHER" id="PTHR43213:SF5">
    <property type="entry name" value="BIFUNCTIONAL DTTP_UTP PYROPHOSPHATASE_METHYLTRANSFERASE PROTEIN-RELATED"/>
    <property type="match status" value="1"/>
</dbReference>
<organism evidence="4 5">
    <name type="scientific">Vagococcus elongatus</name>
    <dbReference type="NCBI Taxonomy" id="180344"/>
    <lineage>
        <taxon>Bacteria</taxon>
        <taxon>Bacillati</taxon>
        <taxon>Bacillota</taxon>
        <taxon>Bacilli</taxon>
        <taxon>Lactobacillales</taxon>
        <taxon>Enterococcaceae</taxon>
        <taxon>Vagococcus</taxon>
    </lineage>
</organism>
<feature type="site" description="Important for substrate specificity" evidence="3">
    <location>
        <position position="69"/>
    </location>
</feature>
<dbReference type="EMBL" id="NGKA01000017">
    <property type="protein sequence ID" value="RSU09999.1"/>
    <property type="molecule type" value="Genomic_DNA"/>
</dbReference>
<comment type="catalytic activity">
    <reaction evidence="3">
        <text>UTP + H2O = UMP + diphosphate + H(+)</text>
        <dbReference type="Rhea" id="RHEA:29395"/>
        <dbReference type="ChEBI" id="CHEBI:15377"/>
        <dbReference type="ChEBI" id="CHEBI:15378"/>
        <dbReference type="ChEBI" id="CHEBI:33019"/>
        <dbReference type="ChEBI" id="CHEBI:46398"/>
        <dbReference type="ChEBI" id="CHEBI:57865"/>
        <dbReference type="EC" id="3.6.1.9"/>
    </reaction>
</comment>
<comment type="caution">
    <text evidence="4">The sequence shown here is derived from an EMBL/GenBank/DDBJ whole genome shotgun (WGS) entry which is preliminary data.</text>
</comment>
<comment type="similarity">
    <text evidence="3">Belongs to the Maf family. YhdE subfamily.</text>
</comment>
<comment type="function">
    <text evidence="3">Nucleoside triphosphate pyrophosphatase that hydrolyzes dTTP and UTP. May have a dual role in cell division arrest and in preventing the incorporation of modified nucleotides into cellular nucleic acids.</text>
</comment>
<reference evidence="4 5" key="1">
    <citation type="submission" date="2017-05" db="EMBL/GenBank/DDBJ databases">
        <title>Vagococcus spp. assemblies.</title>
        <authorList>
            <person name="Gulvik C.A."/>
        </authorList>
    </citation>
    <scope>NUCLEOTIDE SEQUENCE [LARGE SCALE GENOMIC DNA]</scope>
    <source>
        <strain evidence="4 5">CCUG 51432</strain>
    </source>
</reference>
<sequence length="183" mass="20120">MAVILASQSPRRQELLRKIVPDFQVIPADIDETVSEGLKPSDYVQQMAYEKAASILESHPEATVIGCDTVVVLGDKILGKPKDHEEAKQMLMSYSNQTHRVLTGLAILSKDKEVVRLSSADVTFYPLDEKQVEAYVASEEPMDKSGAYGIQGGASIFVREVSGDFYAIVGFPIGLVNQLLRDF</sequence>
<dbReference type="InterPro" id="IPR003697">
    <property type="entry name" value="Maf-like"/>
</dbReference>
<dbReference type="Gene3D" id="3.90.950.10">
    <property type="match status" value="1"/>
</dbReference>
<dbReference type="RefSeq" id="WP_126809685.1">
    <property type="nucleotide sequence ID" value="NZ_NGKA01000017.1"/>
</dbReference>
<dbReference type="Proteomes" id="UP000287605">
    <property type="component" value="Unassembled WGS sequence"/>
</dbReference>
<evidence type="ECO:0000256" key="3">
    <source>
        <dbReference type="HAMAP-Rule" id="MF_00528"/>
    </source>
</evidence>
<dbReference type="GO" id="GO:0005737">
    <property type="term" value="C:cytoplasm"/>
    <property type="evidence" value="ECO:0007669"/>
    <property type="project" value="UniProtKB-SubCell"/>
</dbReference>
<dbReference type="PANTHER" id="PTHR43213">
    <property type="entry name" value="BIFUNCTIONAL DTTP/UTP PYROPHOSPHATASE/METHYLTRANSFERASE PROTEIN-RELATED"/>
    <property type="match status" value="1"/>
</dbReference>
<dbReference type="NCBIfam" id="TIGR00172">
    <property type="entry name" value="maf"/>
    <property type="match status" value="1"/>
</dbReference>
<accession>A0A430APH4</accession>
<name>A0A430APH4_9ENTE</name>
<dbReference type="InterPro" id="IPR029001">
    <property type="entry name" value="ITPase-like_fam"/>
</dbReference>
<dbReference type="SUPFAM" id="SSF52972">
    <property type="entry name" value="ITPase-like"/>
    <property type="match status" value="1"/>
</dbReference>
<dbReference type="GO" id="GO:0009117">
    <property type="term" value="P:nucleotide metabolic process"/>
    <property type="evidence" value="ECO:0007669"/>
    <property type="project" value="UniProtKB-KW"/>
</dbReference>
<comment type="subcellular location">
    <subcellularLocation>
        <location evidence="3">Cytoplasm</location>
    </subcellularLocation>
</comment>
<protein>
    <recommendedName>
        <fullName evidence="3">dTTP/UTP pyrophosphatase</fullName>
        <shortName evidence="3">dTTPase/UTPase</shortName>
        <ecNumber evidence="3">3.6.1.9</ecNumber>
    </recommendedName>
    <alternativeName>
        <fullName evidence="3">Nucleoside triphosphate pyrophosphatase</fullName>
    </alternativeName>
    <alternativeName>
        <fullName evidence="3">Nucleotide pyrophosphatase</fullName>
        <shortName evidence="3">Nucleotide PPase</shortName>
    </alternativeName>
</protein>
<dbReference type="GO" id="GO:0036221">
    <property type="term" value="F:UTP diphosphatase activity"/>
    <property type="evidence" value="ECO:0007669"/>
    <property type="project" value="RHEA"/>
</dbReference>
<keyword evidence="2 3" id="KW-0378">Hydrolase</keyword>
<keyword evidence="3" id="KW-0963">Cytoplasm</keyword>
<dbReference type="EC" id="3.6.1.9" evidence="3"/>
<proteinExistence type="inferred from homology"/>
<gene>
    <name evidence="4" type="ORF">CBF29_10510</name>
</gene>
<dbReference type="PIRSF" id="PIRSF006305">
    <property type="entry name" value="Maf"/>
    <property type="match status" value="1"/>
</dbReference>
<dbReference type="CDD" id="cd00555">
    <property type="entry name" value="Maf"/>
    <property type="match status" value="1"/>
</dbReference>
<dbReference type="GO" id="GO:0036218">
    <property type="term" value="F:dTTP diphosphatase activity"/>
    <property type="evidence" value="ECO:0007669"/>
    <property type="project" value="RHEA"/>
</dbReference>
<keyword evidence="3" id="KW-0546">Nucleotide metabolism</keyword>
<dbReference type="AlphaFoldDB" id="A0A430APH4"/>
<evidence type="ECO:0000313" key="4">
    <source>
        <dbReference type="EMBL" id="RSU09999.1"/>
    </source>
</evidence>